<organism evidence="2 3">
    <name type="scientific">Priestia koreensis</name>
    <dbReference type="NCBI Taxonomy" id="284581"/>
    <lineage>
        <taxon>Bacteria</taxon>
        <taxon>Bacillati</taxon>
        <taxon>Bacillota</taxon>
        <taxon>Bacilli</taxon>
        <taxon>Bacillales</taxon>
        <taxon>Bacillaceae</taxon>
        <taxon>Priestia</taxon>
    </lineage>
</organism>
<protein>
    <submittedName>
        <fullName evidence="2">Uncharacterized protein</fullName>
    </submittedName>
</protein>
<feature type="transmembrane region" description="Helical" evidence="1">
    <location>
        <begin position="6"/>
        <end position="27"/>
    </location>
</feature>
<keyword evidence="3" id="KW-1185">Reference proteome</keyword>
<keyword evidence="1" id="KW-0812">Transmembrane</keyword>
<dbReference type="AlphaFoldDB" id="A0A0M0KZJ4"/>
<dbReference type="STRING" id="284581.AMD01_13245"/>
<keyword evidence="1" id="KW-1133">Transmembrane helix</keyword>
<dbReference type="PATRIC" id="fig|284581.3.peg.4773"/>
<keyword evidence="1" id="KW-0472">Membrane</keyword>
<dbReference type="Proteomes" id="UP000037558">
    <property type="component" value="Unassembled WGS sequence"/>
</dbReference>
<evidence type="ECO:0000256" key="1">
    <source>
        <dbReference type="SAM" id="Phobius"/>
    </source>
</evidence>
<dbReference type="RefSeq" id="WP_053401903.1">
    <property type="nucleotide sequence ID" value="NZ_LILC01000016.1"/>
</dbReference>
<reference evidence="3" key="1">
    <citation type="submission" date="2015-08" db="EMBL/GenBank/DDBJ databases">
        <title>Fjat-14210 dsm16467.</title>
        <authorList>
            <person name="Liu B."/>
            <person name="Wang J."/>
            <person name="Zhu Y."/>
            <person name="Liu G."/>
            <person name="Chen Q."/>
            <person name="Chen Z."/>
            <person name="Lan J."/>
            <person name="Che J."/>
            <person name="Ge C."/>
            <person name="Shi H."/>
            <person name="Pan Z."/>
            <person name="Liu X."/>
        </authorList>
    </citation>
    <scope>NUCLEOTIDE SEQUENCE [LARGE SCALE GENOMIC DNA]</scope>
    <source>
        <strain evidence="3">DSM 16467</strain>
    </source>
</reference>
<dbReference type="EMBL" id="LILC01000016">
    <property type="protein sequence ID" value="KOO44250.1"/>
    <property type="molecule type" value="Genomic_DNA"/>
</dbReference>
<feature type="transmembrane region" description="Helical" evidence="1">
    <location>
        <begin position="39"/>
        <end position="61"/>
    </location>
</feature>
<evidence type="ECO:0000313" key="3">
    <source>
        <dbReference type="Proteomes" id="UP000037558"/>
    </source>
</evidence>
<gene>
    <name evidence="2" type="ORF">AMD01_13245</name>
</gene>
<accession>A0A0M0KZJ4</accession>
<evidence type="ECO:0000313" key="2">
    <source>
        <dbReference type="EMBL" id="KOO44250.1"/>
    </source>
</evidence>
<proteinExistence type="predicted"/>
<comment type="caution">
    <text evidence="2">The sequence shown here is derived from an EMBL/GenBank/DDBJ whole genome shotgun (WGS) entry which is preliminary data.</text>
</comment>
<dbReference type="OrthoDB" id="2931702at2"/>
<sequence>MVIGTFLEGVYVFLFWWVLFLIFHRVLHRSPKVNTWKKDLILTGLQTAFSLVVLIAVSFFWGRH</sequence>
<name>A0A0M0KZJ4_9BACI</name>